<dbReference type="SUPFAM" id="SSF52317">
    <property type="entry name" value="Class I glutamine amidotransferase-like"/>
    <property type="match status" value="1"/>
</dbReference>
<dbReference type="GO" id="GO:0003921">
    <property type="term" value="F:GMP synthase activity"/>
    <property type="evidence" value="ECO:0007669"/>
    <property type="project" value="TreeGrafter"/>
</dbReference>
<dbReference type="Pfam" id="PF00117">
    <property type="entry name" value="GATase"/>
    <property type="match status" value="1"/>
</dbReference>
<dbReference type="STRING" id="572546.Arcpr_0933"/>
<reference evidence="10 11" key="1">
    <citation type="journal article" date="2010" name="Stand. Genomic Sci.">
        <title>Complete genome sequence of Archaeoglobus profundus type strain (AV18).</title>
        <authorList>
            <person name="von Jan M."/>
            <person name="Lapidus A."/>
            <person name="Del Rio T.G."/>
            <person name="Copeland A."/>
            <person name="Tice H."/>
            <person name="Cheng J.F."/>
            <person name="Lucas S."/>
            <person name="Chen F."/>
            <person name="Nolan M."/>
            <person name="Goodwin L."/>
            <person name="Han C."/>
            <person name="Pitluck S."/>
            <person name="Liolios K."/>
            <person name="Ivanova N."/>
            <person name="Mavromatis K."/>
            <person name="Ovchinnikova G."/>
            <person name="Chertkov O."/>
            <person name="Pati A."/>
            <person name="Chen A."/>
            <person name="Palaniappan K."/>
            <person name="Land M."/>
            <person name="Hauser L."/>
            <person name="Chang Y.J."/>
            <person name="Jeffries C.D."/>
            <person name="Saunders E."/>
            <person name="Brettin T."/>
            <person name="Detter J.C."/>
            <person name="Chain P."/>
            <person name="Eichinger K."/>
            <person name="Huber H."/>
            <person name="Spring S."/>
            <person name="Rohde M."/>
            <person name="Goker M."/>
            <person name="Wirth R."/>
            <person name="Woyke T."/>
            <person name="Bristow J."/>
            <person name="Eisen J.A."/>
            <person name="Markowitz V."/>
            <person name="Hugenholtz P."/>
            <person name="Kyrpides N.C."/>
            <person name="Klenk H.P."/>
        </authorList>
    </citation>
    <scope>NUCLEOTIDE SEQUENCE [LARGE SCALE GENOMIC DNA]</scope>
    <source>
        <strain evidence="11">DSM 5631 / JCM 9629 / NBRC 100127 / Av18</strain>
    </source>
</reference>
<feature type="active site" evidence="8">
    <location>
        <position position="164"/>
    </location>
</feature>
<dbReference type="PROSITE" id="PS51273">
    <property type="entry name" value="GATASE_TYPE_1"/>
    <property type="match status" value="1"/>
</dbReference>
<evidence type="ECO:0000259" key="9">
    <source>
        <dbReference type="Pfam" id="PF00117"/>
    </source>
</evidence>
<keyword evidence="6 8" id="KW-0067">ATP-binding</keyword>
<dbReference type="InterPro" id="IPR004739">
    <property type="entry name" value="GMP_synth_GATase"/>
</dbReference>
<dbReference type="InterPro" id="IPR023686">
    <property type="entry name" value="GMP_synthase_A"/>
</dbReference>
<gene>
    <name evidence="8" type="primary">guaAA</name>
    <name evidence="10" type="ordered locus">Arcpr_0933</name>
</gene>
<evidence type="ECO:0000256" key="6">
    <source>
        <dbReference type="ARBA" id="ARBA00022840"/>
    </source>
</evidence>
<dbReference type="PaxDb" id="572546-Arcpr_0933"/>
<keyword evidence="11" id="KW-1185">Reference proteome</keyword>
<evidence type="ECO:0000256" key="3">
    <source>
        <dbReference type="ARBA" id="ARBA00022741"/>
    </source>
</evidence>
<dbReference type="PANTHER" id="PTHR11922:SF2">
    <property type="entry name" value="GMP SYNTHASE [GLUTAMINE-HYDROLYZING]"/>
    <property type="match status" value="1"/>
</dbReference>
<dbReference type="KEGG" id="apo:Arcpr_0933"/>
<dbReference type="AlphaFoldDB" id="D2RI69"/>
<dbReference type="OrthoDB" id="10772at2157"/>
<dbReference type="PRINTS" id="PR00097">
    <property type="entry name" value="ANTSNTHASEII"/>
</dbReference>
<dbReference type="HOGENOM" id="CLU_014340_1_4_2"/>
<comment type="catalytic activity">
    <reaction evidence="8">
        <text>XMP + L-glutamine + ATP + H2O = GMP + L-glutamate + AMP + diphosphate + 2 H(+)</text>
        <dbReference type="Rhea" id="RHEA:11680"/>
        <dbReference type="ChEBI" id="CHEBI:15377"/>
        <dbReference type="ChEBI" id="CHEBI:15378"/>
        <dbReference type="ChEBI" id="CHEBI:29985"/>
        <dbReference type="ChEBI" id="CHEBI:30616"/>
        <dbReference type="ChEBI" id="CHEBI:33019"/>
        <dbReference type="ChEBI" id="CHEBI:57464"/>
        <dbReference type="ChEBI" id="CHEBI:58115"/>
        <dbReference type="ChEBI" id="CHEBI:58359"/>
        <dbReference type="ChEBI" id="CHEBI:456215"/>
        <dbReference type="EC" id="6.3.5.2"/>
    </reaction>
</comment>
<dbReference type="GO" id="GO:0005829">
    <property type="term" value="C:cytosol"/>
    <property type="evidence" value="ECO:0007669"/>
    <property type="project" value="TreeGrafter"/>
</dbReference>
<dbReference type="RefSeq" id="WP_012940330.1">
    <property type="nucleotide sequence ID" value="NC_013741.1"/>
</dbReference>
<dbReference type="HAMAP" id="MF_01510">
    <property type="entry name" value="GMP_synthase_A"/>
    <property type="match status" value="1"/>
</dbReference>
<dbReference type="GO" id="GO:0005524">
    <property type="term" value="F:ATP binding"/>
    <property type="evidence" value="ECO:0007669"/>
    <property type="project" value="UniProtKB-KW"/>
</dbReference>
<evidence type="ECO:0000313" key="11">
    <source>
        <dbReference type="Proteomes" id="UP000001901"/>
    </source>
</evidence>
<dbReference type="PRINTS" id="PR00096">
    <property type="entry name" value="GATASE"/>
</dbReference>
<dbReference type="Gene3D" id="3.40.50.880">
    <property type="match status" value="1"/>
</dbReference>
<evidence type="ECO:0000256" key="1">
    <source>
        <dbReference type="ARBA" id="ARBA00002332"/>
    </source>
</evidence>
<keyword evidence="3 8" id="KW-0547">Nucleotide-binding</keyword>
<evidence type="ECO:0000313" key="10">
    <source>
        <dbReference type="EMBL" id="ADB57994.1"/>
    </source>
</evidence>
<dbReference type="NCBIfam" id="NF001975">
    <property type="entry name" value="PRK00758.1"/>
    <property type="match status" value="1"/>
</dbReference>
<dbReference type="UniPathway" id="UPA00189">
    <property type="reaction ID" value="UER00296"/>
</dbReference>
<evidence type="ECO:0000256" key="2">
    <source>
        <dbReference type="ARBA" id="ARBA00022598"/>
    </source>
</evidence>
<dbReference type="InterPro" id="IPR029062">
    <property type="entry name" value="Class_I_gatase-like"/>
</dbReference>
<dbReference type="eggNOG" id="arCOG00087">
    <property type="taxonomic scope" value="Archaea"/>
</dbReference>
<protein>
    <recommendedName>
        <fullName evidence="8">GMP synthase [glutamine-hydrolyzing] subunit A</fullName>
        <ecNumber evidence="8">6.3.5.2</ecNumber>
    </recommendedName>
    <alternativeName>
        <fullName evidence="8">Glutamine amidotransferase</fullName>
    </alternativeName>
</protein>
<keyword evidence="7 8" id="KW-0315">Glutamine amidotransferase</keyword>
<dbReference type="FunFam" id="3.40.50.880:FF:000047">
    <property type="entry name" value="GMP synthase [glutamine-hydrolyzing] subunit A"/>
    <property type="match status" value="1"/>
</dbReference>
<keyword evidence="5 8" id="KW-0658">Purine biosynthesis</keyword>
<dbReference type="NCBIfam" id="TIGR00888">
    <property type="entry name" value="guaA_Nterm"/>
    <property type="match status" value="1"/>
</dbReference>
<evidence type="ECO:0000256" key="4">
    <source>
        <dbReference type="ARBA" id="ARBA00022749"/>
    </source>
</evidence>
<dbReference type="EMBL" id="CP001857">
    <property type="protein sequence ID" value="ADB57994.1"/>
    <property type="molecule type" value="Genomic_DNA"/>
</dbReference>
<comment type="subunit">
    <text evidence="8">Heterodimer composed of a glutamine amidotransferase subunit (A) and a GMP-binding subunit (B).</text>
</comment>
<dbReference type="GeneID" id="8739599"/>
<name>D2RI69_ARCPA</name>
<evidence type="ECO:0000256" key="7">
    <source>
        <dbReference type="ARBA" id="ARBA00022962"/>
    </source>
</evidence>
<sequence>MVKIYVVYNYGQYNHLIHRTLRDLGVETKLIPNTTPVEELKDVDGLVLGGGPSLDRTGNCELYVKELDIPILGVCLGHQLIAKVFGGEVGKGKAGGYAEVKIKVVEDDEIFEGIPKEFKAWASHMDEVKKLPKDFKLLAKSEICEIEAMRHKSKPIYGVQWHPEVYHTEYGVDFYRNFVKICKR</sequence>
<comment type="function">
    <text evidence="1 8">Catalyzes the synthesis of GMP from XMP.</text>
</comment>
<keyword evidence="4 8" id="KW-0332">GMP biosynthesis</keyword>
<comment type="pathway">
    <text evidence="8">Purine metabolism; GMP biosynthesis; GMP from XMP (L-Gln route): step 1/1.</text>
</comment>
<feature type="domain" description="Glutamine amidotransferase" evidence="9">
    <location>
        <begin position="6"/>
        <end position="180"/>
    </location>
</feature>
<evidence type="ECO:0000256" key="5">
    <source>
        <dbReference type="ARBA" id="ARBA00022755"/>
    </source>
</evidence>
<keyword evidence="2 8" id="KW-0436">Ligase</keyword>
<organism evidence="10 11">
    <name type="scientific">Archaeoglobus profundus (strain DSM 5631 / JCM 9629 / NBRC 100127 / Av18)</name>
    <dbReference type="NCBI Taxonomy" id="572546"/>
    <lineage>
        <taxon>Archaea</taxon>
        <taxon>Methanobacteriati</taxon>
        <taxon>Methanobacteriota</taxon>
        <taxon>Archaeoglobi</taxon>
        <taxon>Archaeoglobales</taxon>
        <taxon>Archaeoglobaceae</taxon>
        <taxon>Archaeoglobus</taxon>
    </lineage>
</organism>
<dbReference type="CDD" id="cd01742">
    <property type="entry name" value="GATase1_GMP_Synthase"/>
    <property type="match status" value="1"/>
</dbReference>
<feature type="active site" evidence="8">
    <location>
        <position position="162"/>
    </location>
</feature>
<proteinExistence type="inferred from homology"/>
<dbReference type="PANTHER" id="PTHR11922">
    <property type="entry name" value="GMP SYNTHASE-RELATED"/>
    <property type="match status" value="1"/>
</dbReference>
<dbReference type="MEROPS" id="C26.A31"/>
<accession>D2RI69</accession>
<dbReference type="Proteomes" id="UP000001901">
    <property type="component" value="Chromosome"/>
</dbReference>
<dbReference type="InterPro" id="IPR017926">
    <property type="entry name" value="GATASE"/>
</dbReference>
<evidence type="ECO:0000256" key="8">
    <source>
        <dbReference type="HAMAP-Rule" id="MF_01510"/>
    </source>
</evidence>
<feature type="active site" description="Nucleophile" evidence="8">
    <location>
        <position position="75"/>
    </location>
</feature>
<dbReference type="EC" id="6.3.5.2" evidence="8"/>